<accession>A0ABN8M465</accession>
<organism evidence="1 2">
    <name type="scientific">Porites evermanni</name>
    <dbReference type="NCBI Taxonomy" id="104178"/>
    <lineage>
        <taxon>Eukaryota</taxon>
        <taxon>Metazoa</taxon>
        <taxon>Cnidaria</taxon>
        <taxon>Anthozoa</taxon>
        <taxon>Hexacorallia</taxon>
        <taxon>Scleractinia</taxon>
        <taxon>Fungiina</taxon>
        <taxon>Poritidae</taxon>
        <taxon>Porites</taxon>
    </lineage>
</organism>
<comment type="caution">
    <text evidence="1">The sequence shown here is derived from an EMBL/GenBank/DDBJ whole genome shotgun (WGS) entry which is preliminary data.</text>
</comment>
<name>A0ABN8M465_9CNID</name>
<proteinExistence type="predicted"/>
<dbReference type="Proteomes" id="UP001159427">
    <property type="component" value="Unassembled WGS sequence"/>
</dbReference>
<evidence type="ECO:0000313" key="1">
    <source>
        <dbReference type="EMBL" id="CAH3024418.1"/>
    </source>
</evidence>
<gene>
    <name evidence="1" type="ORF">PEVE_00022847</name>
</gene>
<sequence length="162" mass="18549">MKVSEFKAAVIYPSTEEDLARYRILVSDQKTAGVYGAAVVWVYDDLYKLMEMHLRTVRSQFAATAATEKDHFAALAQHKTQTQARHYRVHDKVRETDLGHKAVNKLVSLITAKIYEAHLDRKEEIKGKPWSVEETEQLKRLFSEDIETGAIEEPKVTEKLSS</sequence>
<protein>
    <submittedName>
        <fullName evidence="1">Uncharacterized protein</fullName>
    </submittedName>
</protein>
<keyword evidence="2" id="KW-1185">Reference proteome</keyword>
<dbReference type="EMBL" id="CALNXI010000303">
    <property type="protein sequence ID" value="CAH3024418.1"/>
    <property type="molecule type" value="Genomic_DNA"/>
</dbReference>
<reference evidence="1 2" key="1">
    <citation type="submission" date="2022-05" db="EMBL/GenBank/DDBJ databases">
        <authorList>
            <consortium name="Genoscope - CEA"/>
            <person name="William W."/>
        </authorList>
    </citation>
    <scope>NUCLEOTIDE SEQUENCE [LARGE SCALE GENOMIC DNA]</scope>
</reference>
<evidence type="ECO:0000313" key="2">
    <source>
        <dbReference type="Proteomes" id="UP001159427"/>
    </source>
</evidence>